<protein>
    <submittedName>
        <fullName evidence="1">Uncharacterized protein</fullName>
    </submittedName>
</protein>
<evidence type="ECO:0000313" key="1">
    <source>
        <dbReference type="EMBL" id="AFK41782.1"/>
    </source>
</evidence>
<organism evidence="1">
    <name type="scientific">Lotus japonicus</name>
    <name type="common">Lotus corniculatus var. japonicus</name>
    <dbReference type="NCBI Taxonomy" id="34305"/>
    <lineage>
        <taxon>Eukaryota</taxon>
        <taxon>Viridiplantae</taxon>
        <taxon>Streptophyta</taxon>
        <taxon>Embryophyta</taxon>
        <taxon>Tracheophyta</taxon>
        <taxon>Spermatophyta</taxon>
        <taxon>Magnoliopsida</taxon>
        <taxon>eudicotyledons</taxon>
        <taxon>Gunneridae</taxon>
        <taxon>Pentapetalae</taxon>
        <taxon>rosids</taxon>
        <taxon>fabids</taxon>
        <taxon>Fabales</taxon>
        <taxon>Fabaceae</taxon>
        <taxon>Papilionoideae</taxon>
        <taxon>50 kb inversion clade</taxon>
        <taxon>NPAAA clade</taxon>
        <taxon>Hologalegina</taxon>
        <taxon>robinioid clade</taxon>
        <taxon>Loteae</taxon>
        <taxon>Lotus</taxon>
    </lineage>
</organism>
<name>I3SNE0_LOTJA</name>
<reference evidence="1" key="1">
    <citation type="submission" date="2012-05" db="EMBL/GenBank/DDBJ databases">
        <authorList>
            <person name="Krishnakumar V."/>
            <person name="Cheung F."/>
            <person name="Xiao Y."/>
            <person name="Chan A."/>
            <person name="Moskal W.A."/>
            <person name="Town C.D."/>
        </authorList>
    </citation>
    <scope>NUCLEOTIDE SEQUENCE</scope>
</reference>
<sequence>MLHARDNTPEPITPVTMCVTAVHTVPVLLTSPESAFCKNGALSPASLMAASF</sequence>
<dbReference type="AlphaFoldDB" id="I3SNE0"/>
<dbReference type="EMBL" id="BT141988">
    <property type="protein sequence ID" value="AFK41782.1"/>
    <property type="molecule type" value="mRNA"/>
</dbReference>
<accession>I3SNE0</accession>
<proteinExistence type="evidence at transcript level"/>